<dbReference type="GO" id="GO:0060237">
    <property type="term" value="P:regulation of fungal-type cell wall organization"/>
    <property type="evidence" value="ECO:0007669"/>
    <property type="project" value="TreeGrafter"/>
</dbReference>
<comment type="caution">
    <text evidence="5">The sequence shown here is derived from an EMBL/GenBank/DDBJ whole genome shotgun (WGS) entry which is preliminary data.</text>
</comment>
<evidence type="ECO:0000256" key="2">
    <source>
        <dbReference type="SAM" id="Coils"/>
    </source>
</evidence>
<dbReference type="GO" id="GO:0007165">
    <property type="term" value="P:signal transduction"/>
    <property type="evidence" value="ECO:0007669"/>
    <property type="project" value="InterPro"/>
</dbReference>
<feature type="domain" description="Rho-GAP" evidence="4">
    <location>
        <begin position="254"/>
        <end position="511"/>
    </location>
</feature>
<dbReference type="EMBL" id="JANBPK010000007">
    <property type="protein sequence ID" value="KAJ2936970.1"/>
    <property type="molecule type" value="Genomic_DNA"/>
</dbReference>
<evidence type="ECO:0000259" key="4">
    <source>
        <dbReference type="PROSITE" id="PS50238"/>
    </source>
</evidence>
<dbReference type="OrthoDB" id="79452at2759"/>
<proteinExistence type="predicted"/>
<feature type="region of interest" description="Disordered" evidence="3">
    <location>
        <begin position="644"/>
        <end position="671"/>
    </location>
</feature>
<dbReference type="GO" id="GO:0005938">
    <property type="term" value="C:cell cortex"/>
    <property type="evidence" value="ECO:0007669"/>
    <property type="project" value="TreeGrafter"/>
</dbReference>
<keyword evidence="2" id="KW-0175">Coiled coil</keyword>
<dbReference type="InterPro" id="IPR008936">
    <property type="entry name" value="Rho_GTPase_activation_prot"/>
</dbReference>
<organism evidence="5 6">
    <name type="scientific">Candolleomyces eurysporus</name>
    <dbReference type="NCBI Taxonomy" id="2828524"/>
    <lineage>
        <taxon>Eukaryota</taxon>
        <taxon>Fungi</taxon>
        <taxon>Dikarya</taxon>
        <taxon>Basidiomycota</taxon>
        <taxon>Agaricomycotina</taxon>
        <taxon>Agaricomycetes</taxon>
        <taxon>Agaricomycetidae</taxon>
        <taxon>Agaricales</taxon>
        <taxon>Agaricineae</taxon>
        <taxon>Psathyrellaceae</taxon>
        <taxon>Candolleomyces</taxon>
    </lineage>
</organism>
<accession>A0A9W8JUH8</accession>
<dbReference type="Proteomes" id="UP001140091">
    <property type="component" value="Unassembled WGS sequence"/>
</dbReference>
<keyword evidence="1" id="KW-0343">GTPase activation</keyword>
<feature type="compositionally biased region" description="Basic and acidic residues" evidence="3">
    <location>
        <begin position="743"/>
        <end position="752"/>
    </location>
</feature>
<evidence type="ECO:0000256" key="3">
    <source>
        <dbReference type="SAM" id="MobiDB-lite"/>
    </source>
</evidence>
<dbReference type="SUPFAM" id="SSF48350">
    <property type="entry name" value="GTPase activation domain, GAP"/>
    <property type="match status" value="1"/>
</dbReference>
<dbReference type="GO" id="GO:0005096">
    <property type="term" value="F:GTPase activator activity"/>
    <property type="evidence" value="ECO:0007669"/>
    <property type="project" value="UniProtKB-KW"/>
</dbReference>
<dbReference type="PANTHER" id="PTHR15228">
    <property type="entry name" value="SPERMATHECAL PHYSIOLOGY VARIANT"/>
    <property type="match status" value="1"/>
</dbReference>
<dbReference type="SMART" id="SM00324">
    <property type="entry name" value="RhoGAP"/>
    <property type="match status" value="1"/>
</dbReference>
<feature type="region of interest" description="Disordered" evidence="3">
    <location>
        <begin position="128"/>
        <end position="148"/>
    </location>
</feature>
<feature type="compositionally biased region" description="Basic and acidic residues" evidence="3">
    <location>
        <begin position="645"/>
        <end position="664"/>
    </location>
</feature>
<keyword evidence="6" id="KW-1185">Reference proteome</keyword>
<evidence type="ECO:0000313" key="6">
    <source>
        <dbReference type="Proteomes" id="UP001140091"/>
    </source>
</evidence>
<reference evidence="5" key="1">
    <citation type="submission" date="2022-06" db="EMBL/GenBank/DDBJ databases">
        <title>Genome Sequence of Candolleomyces eurysporus.</title>
        <authorList>
            <person name="Buettner E."/>
        </authorList>
    </citation>
    <scope>NUCLEOTIDE SEQUENCE</scope>
    <source>
        <strain evidence="5">VTCC 930004</strain>
    </source>
</reference>
<dbReference type="Pfam" id="PF00620">
    <property type="entry name" value="RhoGAP"/>
    <property type="match status" value="1"/>
</dbReference>
<gene>
    <name evidence="5" type="ORF">H1R20_g124</name>
</gene>
<feature type="non-terminal residue" evidence="5">
    <location>
        <position position="1112"/>
    </location>
</feature>
<dbReference type="Gene3D" id="1.10.555.10">
    <property type="entry name" value="Rho GTPase activation protein"/>
    <property type="match status" value="1"/>
</dbReference>
<dbReference type="PROSITE" id="PS50238">
    <property type="entry name" value="RHOGAP"/>
    <property type="match status" value="1"/>
</dbReference>
<dbReference type="AlphaFoldDB" id="A0A9W8JUH8"/>
<feature type="region of interest" description="Disordered" evidence="3">
    <location>
        <begin position="467"/>
        <end position="492"/>
    </location>
</feature>
<evidence type="ECO:0000313" key="5">
    <source>
        <dbReference type="EMBL" id="KAJ2936970.1"/>
    </source>
</evidence>
<dbReference type="CDD" id="cd00159">
    <property type="entry name" value="RhoGAP"/>
    <property type="match status" value="1"/>
</dbReference>
<sequence>MMRHISDPKCSFDAEQTFHSAVQPDSKHVPCFTESSGLQYSETLLRGSVRNVTEDGLVIIANRALLLPPFLNHVPEPLRISRLSSICSTAAEETTLADARVVPIDAPREEEHKQAILSLVKEISDFAPPKARGRPKARTLPLPLASPPIDCSRKPDPKLVINALSQLPHIGASATRSRLDVHEQMIIHQLDQIDAEERSLLRSVGSLAPSSFPVEVGSNGTGPGERAEGEGGPSKDLSSFSVFGIPLRRSGIYATTSVLLAGRELELPIVVVSCVEELYRTGLYQPSLFHTLPDPKRLRELVDAFNHEEIPGDIIITPRPKAAKRRLGTAFGGHISLHLETTSDICSLLSTYLMSLPEPVFIQGNSLFDAMWDWCEVSCDDPVGGGVLYDGRRVPLVHSNVGQASEDDRIRTAQLVLHLLPSPNFDLLIYLLAFFSQVVLAEKENGLGIIDVARMFGEYLFGHDAVESGGSGRQGQGKRKGSVSESASPGLEVGRGPRMMRWLLKRWGRLSRHLFDVPRLLDQTVHNPEIRPPTSPNIPFALQEDGPDPPFDGDSHYEGMTPAGVRDVDDAITQSFSDLSSTYTYTKNLSPGTTAVHDISESLLVSPQAGGNLPSHTETAFRETSTGIALVGDVRQQGIDVDTFFPERDPTRSPEGFAEERTKPQSESPRQVNDLLEDMIKSCDSANPTSRATPKTLPTTADSVEKNKISTKPKLPSRIPVAVTVLPLQVKGKDSHQGVAAADGRHTPDQQTRRSSIMIPAMSLHKSGASTINSTSDLCDRLMDISIAELVEGGPDPTAIIFQNTQWKKDNEIPVRAKHFPQPQPQIPVHRIEKLEDLAGSGESGSSGRVGADGQKDLSQLQEELRVLKEQNAQALNALEKATRQILSLEGDIHELRRFTGFPGPPSSISHGPGVQSGLELTESSRVEDNKTNVNGAAVSAKKDYDGSLVLHSSNPFEDHYSPLSHPHSHHLSNGAYFPHPQGGQTSHPGVGYADDEVRLAAEHLAQTLEAAANQQVDEAAKKKLLRQAKKIRKKAKGDLLSDTTKEKKPLAVLKNVGCGFLLLLTTPVYLSGVVIEGTGTMLKATGMIVKGFGAGMKSLHTFTMDKLDIHV</sequence>
<evidence type="ECO:0000256" key="1">
    <source>
        <dbReference type="ARBA" id="ARBA00022468"/>
    </source>
</evidence>
<dbReference type="InterPro" id="IPR051025">
    <property type="entry name" value="RhoGAP"/>
</dbReference>
<dbReference type="PANTHER" id="PTHR15228:SF25">
    <property type="entry name" value="F-BAR DOMAIN-CONTAINING PROTEIN"/>
    <property type="match status" value="1"/>
</dbReference>
<dbReference type="InterPro" id="IPR000198">
    <property type="entry name" value="RhoGAP_dom"/>
</dbReference>
<feature type="region of interest" description="Disordered" evidence="3">
    <location>
        <begin position="734"/>
        <end position="753"/>
    </location>
</feature>
<feature type="region of interest" description="Disordered" evidence="3">
    <location>
        <begin position="212"/>
        <end position="236"/>
    </location>
</feature>
<feature type="coiled-coil region" evidence="2">
    <location>
        <begin position="851"/>
        <end position="892"/>
    </location>
</feature>
<name>A0A9W8JUH8_9AGAR</name>
<protein>
    <recommendedName>
        <fullName evidence="4">Rho-GAP domain-containing protein</fullName>
    </recommendedName>
</protein>